<dbReference type="Pfam" id="PF05699">
    <property type="entry name" value="Dimer_Tnp_hAT"/>
    <property type="match status" value="1"/>
</dbReference>
<dbReference type="InterPro" id="IPR003656">
    <property type="entry name" value="Znf_BED"/>
</dbReference>
<dbReference type="AlphaFoldDB" id="A0A9E7JT38"/>
<evidence type="ECO:0000256" key="9">
    <source>
        <dbReference type="ARBA" id="ARBA00023242"/>
    </source>
</evidence>
<dbReference type="GO" id="GO:0046983">
    <property type="term" value="F:protein dimerization activity"/>
    <property type="evidence" value="ECO:0007669"/>
    <property type="project" value="InterPro"/>
</dbReference>
<evidence type="ECO:0000256" key="2">
    <source>
        <dbReference type="ARBA" id="ARBA00011738"/>
    </source>
</evidence>
<sequence>MGDPKPSGSLSSAPIAAPVPAAVLPRHHGPNPNPNPHPDPIHQAPVAPHRRAAVGSPAYPLLLAHLVAAGRGGDTLIVLTRFLQSSAVYPSRSRSWRRCLTCVYSVGSLGSVDFYCLFIRYEKSFTSPSVVPTSLPPPLPSSVSWMLYIHLLFVQQSTHLLYLFPFTFCLQSRSSDKAMGEDEIRSMTGGNDTEPVKTETTPPTSRRGRKKSSVWEHFTIEEVSGGCTRACCKLCKQTFAYSSGSKIAGTSHLKRHIALGSCPKIKFQNKLALAKADGDTLDPPKRRYRSSGFSSVLDQDQSYVNLAKMIIVHEYPHDMVEHPAFIAFVHSLQPLFRMVDVNTIEGEVLSLYQKEKQNLMQIFGTMPGRISLTIGLWTTSQTLGYICLCGQFIDSEWKLHRRMLNFMMVSSPHSENALSEAISVSLSDWNMKSRLFTITLDNTCSSHDIYSANLRDHLSNKNMLMLKGQLFVVRCYANILNVIAEDVIASIHGIIYNIRESIKFVKASPAREEKFAEIALQLEILSAKALSLDVTTQWNTTYLMLVAALEYKQAFNFLETCDDNYNEAPSADDWKKVEVVCTYLKLLYDSANVVMAAADLTANIFFHEAWKTQAELTNATLSEDTVVSSIAKEMHEKFDKYWKDCSLVLALAVVMDPRFKMKLVEFSFSKIYGADSARYVKLVDDSVHELYLEYVEQPLPQTLAYVDEGEANHANGDDKNVPMTSMPAADGLQDFDMYLSELAVNQSSKSEIDQYLEESLMPRIQEFDILDWWKLNYLKYPTLSKMARDILAIPVSMVDTGCSIFSSGTGSRVLDEYRSSLRPETVEALFCAKDWLQYLPTMVEPPWAAVVNMET</sequence>
<evidence type="ECO:0000313" key="14">
    <source>
        <dbReference type="Proteomes" id="UP001055439"/>
    </source>
</evidence>
<feature type="domain" description="BED-type" evidence="12">
    <location>
        <begin position="209"/>
        <end position="269"/>
    </location>
</feature>
<dbReference type="GO" id="GO:0009791">
    <property type="term" value="P:post-embryonic development"/>
    <property type="evidence" value="ECO:0007669"/>
    <property type="project" value="UniProtKB-ARBA"/>
</dbReference>
<dbReference type="GO" id="GO:0008270">
    <property type="term" value="F:zinc ion binding"/>
    <property type="evidence" value="ECO:0007669"/>
    <property type="project" value="UniProtKB-KW"/>
</dbReference>
<keyword evidence="3" id="KW-0479">Metal-binding</keyword>
<keyword evidence="8" id="KW-0804">Transcription</keyword>
<dbReference type="InterPro" id="IPR012337">
    <property type="entry name" value="RNaseH-like_sf"/>
</dbReference>
<dbReference type="GO" id="GO:0003677">
    <property type="term" value="F:DNA binding"/>
    <property type="evidence" value="ECO:0007669"/>
    <property type="project" value="UniProtKB-KW"/>
</dbReference>
<dbReference type="SUPFAM" id="SSF57667">
    <property type="entry name" value="beta-beta-alpha zinc fingers"/>
    <property type="match status" value="1"/>
</dbReference>
<dbReference type="SUPFAM" id="SSF53098">
    <property type="entry name" value="Ribonuclease H-like"/>
    <property type="match status" value="1"/>
</dbReference>
<reference evidence="13" key="1">
    <citation type="submission" date="2022-05" db="EMBL/GenBank/DDBJ databases">
        <title>The Musa troglodytarum L. genome provides insights into the mechanism of non-climacteric behaviour and enrichment of carotenoids.</title>
        <authorList>
            <person name="Wang J."/>
        </authorList>
    </citation>
    <scope>NUCLEOTIDE SEQUENCE</scope>
    <source>
        <tissue evidence="13">Leaf</tissue>
    </source>
</reference>
<evidence type="ECO:0000256" key="4">
    <source>
        <dbReference type="ARBA" id="ARBA00022771"/>
    </source>
</evidence>
<dbReference type="SMART" id="SM00614">
    <property type="entry name" value="ZnF_BED"/>
    <property type="match status" value="1"/>
</dbReference>
<dbReference type="OrthoDB" id="785030at2759"/>
<keyword evidence="14" id="KW-1185">Reference proteome</keyword>
<dbReference type="PROSITE" id="PS50808">
    <property type="entry name" value="ZF_BED"/>
    <property type="match status" value="1"/>
</dbReference>
<keyword evidence="9" id="KW-0539">Nucleus</keyword>
<feature type="region of interest" description="Disordered" evidence="11">
    <location>
        <begin position="21"/>
        <end position="44"/>
    </location>
</feature>
<name>A0A9E7JT38_9LILI</name>
<dbReference type="InterPro" id="IPR036236">
    <property type="entry name" value="Znf_C2H2_sf"/>
</dbReference>
<protein>
    <recommendedName>
        <fullName evidence="12">BED-type domain-containing protein</fullName>
    </recommendedName>
</protein>
<keyword evidence="6" id="KW-0805">Transcription regulation</keyword>
<evidence type="ECO:0000256" key="11">
    <source>
        <dbReference type="SAM" id="MobiDB-lite"/>
    </source>
</evidence>
<dbReference type="Proteomes" id="UP001055439">
    <property type="component" value="Chromosome 3"/>
</dbReference>
<comment type="subunit">
    <text evidence="2">Homodimer.</text>
</comment>
<organism evidence="13 14">
    <name type="scientific">Musa troglodytarum</name>
    <name type="common">fe'i banana</name>
    <dbReference type="NCBI Taxonomy" id="320322"/>
    <lineage>
        <taxon>Eukaryota</taxon>
        <taxon>Viridiplantae</taxon>
        <taxon>Streptophyta</taxon>
        <taxon>Embryophyta</taxon>
        <taxon>Tracheophyta</taxon>
        <taxon>Spermatophyta</taxon>
        <taxon>Magnoliopsida</taxon>
        <taxon>Liliopsida</taxon>
        <taxon>Zingiberales</taxon>
        <taxon>Musaceae</taxon>
        <taxon>Musa</taxon>
    </lineage>
</organism>
<evidence type="ECO:0000256" key="7">
    <source>
        <dbReference type="ARBA" id="ARBA00023125"/>
    </source>
</evidence>
<gene>
    <name evidence="13" type="ORF">MUK42_16379</name>
</gene>
<accession>A0A9E7JT38</accession>
<evidence type="ECO:0000256" key="6">
    <source>
        <dbReference type="ARBA" id="ARBA00023015"/>
    </source>
</evidence>
<evidence type="ECO:0000313" key="13">
    <source>
        <dbReference type="EMBL" id="URD93242.1"/>
    </source>
</evidence>
<dbReference type="EMBL" id="CP097505">
    <property type="protein sequence ID" value="URD93242.1"/>
    <property type="molecule type" value="Genomic_DNA"/>
</dbReference>
<dbReference type="InterPro" id="IPR025525">
    <property type="entry name" value="hAT-like_transposase_RNase-H"/>
</dbReference>
<dbReference type="GO" id="GO:0005634">
    <property type="term" value="C:nucleus"/>
    <property type="evidence" value="ECO:0007669"/>
    <property type="project" value="UniProtKB-SubCell"/>
</dbReference>
<evidence type="ECO:0000256" key="8">
    <source>
        <dbReference type="ARBA" id="ARBA00023163"/>
    </source>
</evidence>
<evidence type="ECO:0000256" key="3">
    <source>
        <dbReference type="ARBA" id="ARBA00022723"/>
    </source>
</evidence>
<dbReference type="Pfam" id="PF14372">
    <property type="entry name" value="hAT-like_RNase-H"/>
    <property type="match status" value="1"/>
</dbReference>
<dbReference type="PANTHER" id="PTHR46481">
    <property type="entry name" value="ZINC FINGER BED DOMAIN-CONTAINING PROTEIN 4"/>
    <property type="match status" value="1"/>
</dbReference>
<dbReference type="InterPro" id="IPR052035">
    <property type="entry name" value="ZnF_BED_domain_contain"/>
</dbReference>
<keyword evidence="7" id="KW-0238">DNA-binding</keyword>
<evidence type="ECO:0000256" key="1">
    <source>
        <dbReference type="ARBA" id="ARBA00004123"/>
    </source>
</evidence>
<evidence type="ECO:0000259" key="12">
    <source>
        <dbReference type="PROSITE" id="PS50808"/>
    </source>
</evidence>
<feature type="region of interest" description="Disordered" evidence="11">
    <location>
        <begin position="180"/>
        <end position="211"/>
    </location>
</feature>
<keyword evidence="4 10" id="KW-0863">Zinc-finger</keyword>
<evidence type="ECO:0000256" key="5">
    <source>
        <dbReference type="ARBA" id="ARBA00022833"/>
    </source>
</evidence>
<comment type="subcellular location">
    <subcellularLocation>
        <location evidence="1">Nucleus</location>
    </subcellularLocation>
</comment>
<dbReference type="InterPro" id="IPR008906">
    <property type="entry name" value="HATC_C_dom"/>
</dbReference>
<dbReference type="PANTHER" id="PTHR46481:SF10">
    <property type="entry name" value="ZINC FINGER BED DOMAIN-CONTAINING PROTEIN 39"/>
    <property type="match status" value="1"/>
</dbReference>
<keyword evidence="5" id="KW-0862">Zinc</keyword>
<proteinExistence type="predicted"/>
<evidence type="ECO:0000256" key="10">
    <source>
        <dbReference type="PROSITE-ProRule" id="PRU00027"/>
    </source>
</evidence>